<dbReference type="Gramene" id="Jr11_05940_p1">
    <property type="protein sequence ID" value="cds.Jr11_05940_p1"/>
    <property type="gene ID" value="Jr11_05940"/>
</dbReference>
<dbReference type="KEGG" id="jre:108984583"/>
<gene>
    <name evidence="2" type="primary">LOC108984583</name>
</gene>
<dbReference type="AlphaFoldDB" id="A0A2I4DYB6"/>
<dbReference type="OrthoDB" id="1688190at2759"/>
<dbReference type="GeneID" id="108984583"/>
<keyword evidence="1" id="KW-1185">Reference proteome</keyword>
<dbReference type="Proteomes" id="UP000235220">
    <property type="component" value="Chromosome 11"/>
</dbReference>
<evidence type="ECO:0000313" key="2">
    <source>
        <dbReference type="RefSeq" id="XP_018812135.1"/>
    </source>
</evidence>
<sequence>MGPLRYFLGMEIGRSKAGIQICQRKYALDVLSKIGLLAAKRKYALDVLSKIGLLAAKPSPLPMEPNNKLKKDEGNFFHDPTLYRKLVGKLLYLTNTRPDLSYSVNLLSQFMGNPRILNYDAVIKVLKYIKGTLGQGIFLPASLNLELVAYADANWANCPDTRRSTIGFCVFIGTFLISWK</sequence>
<reference evidence="2" key="1">
    <citation type="submission" date="2025-08" db="UniProtKB">
        <authorList>
            <consortium name="RefSeq"/>
        </authorList>
    </citation>
    <scope>IDENTIFICATION</scope>
    <source>
        <tissue evidence="2">Leaves</tissue>
    </source>
</reference>
<protein>
    <submittedName>
        <fullName evidence="2">Uncharacterized mitochondrial protein AtMg00810-like</fullName>
    </submittedName>
</protein>
<dbReference type="STRING" id="51240.A0A2I4DYB6"/>
<dbReference type="PANTHER" id="PTHR11439:SF470">
    <property type="entry name" value="CYSTEINE-RICH RLK (RECEPTOR-LIKE PROTEIN KINASE) 8"/>
    <property type="match status" value="1"/>
</dbReference>
<name>A0A2I4DYB6_JUGRE</name>
<dbReference type="RefSeq" id="XP_018812135.1">
    <property type="nucleotide sequence ID" value="XM_018956590.1"/>
</dbReference>
<organism evidence="1 2">
    <name type="scientific">Juglans regia</name>
    <name type="common">English walnut</name>
    <dbReference type="NCBI Taxonomy" id="51240"/>
    <lineage>
        <taxon>Eukaryota</taxon>
        <taxon>Viridiplantae</taxon>
        <taxon>Streptophyta</taxon>
        <taxon>Embryophyta</taxon>
        <taxon>Tracheophyta</taxon>
        <taxon>Spermatophyta</taxon>
        <taxon>Magnoliopsida</taxon>
        <taxon>eudicotyledons</taxon>
        <taxon>Gunneridae</taxon>
        <taxon>Pentapetalae</taxon>
        <taxon>rosids</taxon>
        <taxon>fabids</taxon>
        <taxon>Fagales</taxon>
        <taxon>Juglandaceae</taxon>
        <taxon>Juglans</taxon>
    </lineage>
</organism>
<dbReference type="PANTHER" id="PTHR11439">
    <property type="entry name" value="GAG-POL-RELATED RETROTRANSPOSON"/>
    <property type="match status" value="1"/>
</dbReference>
<proteinExistence type="predicted"/>
<accession>A0A2I4DYB6</accession>
<evidence type="ECO:0000313" key="1">
    <source>
        <dbReference type="Proteomes" id="UP000235220"/>
    </source>
</evidence>